<accession>A0A9K3KMX9</accession>
<feature type="region of interest" description="Disordered" evidence="1">
    <location>
        <begin position="228"/>
        <end position="286"/>
    </location>
</feature>
<feature type="compositionally biased region" description="Basic and acidic residues" evidence="1">
    <location>
        <begin position="263"/>
        <end position="273"/>
    </location>
</feature>
<evidence type="ECO:0000313" key="4">
    <source>
        <dbReference type="Proteomes" id="UP000693970"/>
    </source>
</evidence>
<gene>
    <name evidence="3" type="ORF">IV203_005434</name>
</gene>
<evidence type="ECO:0000313" key="3">
    <source>
        <dbReference type="EMBL" id="KAG7346366.1"/>
    </source>
</evidence>
<dbReference type="Proteomes" id="UP000693970">
    <property type="component" value="Unassembled WGS sequence"/>
</dbReference>
<reference evidence="3" key="1">
    <citation type="journal article" date="2021" name="Sci. Rep.">
        <title>Diploid genomic architecture of Nitzschia inconspicua, an elite biomass production diatom.</title>
        <authorList>
            <person name="Oliver A."/>
            <person name="Podell S."/>
            <person name="Pinowska A."/>
            <person name="Traller J.C."/>
            <person name="Smith S.R."/>
            <person name="McClure R."/>
            <person name="Beliaev A."/>
            <person name="Bohutskyi P."/>
            <person name="Hill E.A."/>
            <person name="Rabines A."/>
            <person name="Zheng H."/>
            <person name="Allen L.Z."/>
            <person name="Kuo A."/>
            <person name="Grigoriev I.V."/>
            <person name="Allen A.E."/>
            <person name="Hazlebeck D."/>
            <person name="Allen E.E."/>
        </authorList>
    </citation>
    <scope>NUCLEOTIDE SEQUENCE</scope>
    <source>
        <strain evidence="3">Hildebrandi</strain>
    </source>
</reference>
<dbReference type="AlphaFoldDB" id="A0A9K3KMX9"/>
<dbReference type="EMBL" id="JAGRRH010000021">
    <property type="protein sequence ID" value="KAG7346366.1"/>
    <property type="molecule type" value="Genomic_DNA"/>
</dbReference>
<comment type="caution">
    <text evidence="3">The sequence shown here is derived from an EMBL/GenBank/DDBJ whole genome shotgun (WGS) entry which is preliminary data.</text>
</comment>
<evidence type="ECO:0000256" key="1">
    <source>
        <dbReference type="SAM" id="MobiDB-lite"/>
    </source>
</evidence>
<protein>
    <submittedName>
        <fullName evidence="3">Uncharacterized protein</fullName>
    </submittedName>
</protein>
<evidence type="ECO:0000256" key="2">
    <source>
        <dbReference type="SAM" id="Phobius"/>
    </source>
</evidence>
<reference evidence="3" key="2">
    <citation type="submission" date="2021-04" db="EMBL/GenBank/DDBJ databases">
        <authorList>
            <person name="Podell S."/>
        </authorList>
    </citation>
    <scope>NUCLEOTIDE SEQUENCE</scope>
    <source>
        <strain evidence="3">Hildebrandi</strain>
    </source>
</reference>
<organism evidence="3 4">
    <name type="scientific">Nitzschia inconspicua</name>
    <dbReference type="NCBI Taxonomy" id="303405"/>
    <lineage>
        <taxon>Eukaryota</taxon>
        <taxon>Sar</taxon>
        <taxon>Stramenopiles</taxon>
        <taxon>Ochrophyta</taxon>
        <taxon>Bacillariophyta</taxon>
        <taxon>Bacillariophyceae</taxon>
        <taxon>Bacillariophycidae</taxon>
        <taxon>Bacillariales</taxon>
        <taxon>Bacillariaceae</taxon>
        <taxon>Nitzschia</taxon>
    </lineage>
</organism>
<keyword evidence="2" id="KW-0812">Transmembrane</keyword>
<feature type="compositionally biased region" description="Basic and acidic residues" evidence="1">
    <location>
        <begin position="228"/>
        <end position="243"/>
    </location>
</feature>
<feature type="transmembrane region" description="Helical" evidence="2">
    <location>
        <begin position="155"/>
        <end position="180"/>
    </location>
</feature>
<feature type="compositionally biased region" description="Basic residues" evidence="1">
    <location>
        <begin position="274"/>
        <end position="286"/>
    </location>
</feature>
<keyword evidence="4" id="KW-1185">Reference proteome</keyword>
<proteinExistence type="predicted"/>
<keyword evidence="2" id="KW-1133">Transmembrane helix</keyword>
<sequence length="286" mass="32245">MVIIGNNDNIQDLFFYVAVAECSFIRLDYGSNINRFNQPDLGMFNMALFDEGGKPHGCVPQNCYERFKDAAFDAGRALGSHYSHDGNNHVCDYRMDIARDETELVHFEVGRFYKCLYGIYLLCQLIMFSAFGSPVCKLSEERTFGNNQPIPSTCGPGVASILGALNVILFIGLTVLVWLVPGPIHPYFIRWADDDNDDADDMGTDDHMDDLLGDEDVHDIDNRRSDRELGKDNHYWSSDDHAALSDSSGVYDDPTANTYSDENEAKKRTEESKKKHKKGKKKKEAD</sequence>
<keyword evidence="2" id="KW-0472">Membrane</keyword>
<feature type="transmembrane region" description="Helical" evidence="2">
    <location>
        <begin position="115"/>
        <end position="135"/>
    </location>
</feature>
<name>A0A9K3KMX9_9STRA</name>